<dbReference type="GeneID" id="19463741"/>
<evidence type="ECO:0000313" key="2">
    <source>
        <dbReference type="Proteomes" id="UP000016922"/>
    </source>
</evidence>
<dbReference type="HOGENOM" id="CLU_060605_0_0_1"/>
<dbReference type="RefSeq" id="XP_008085254.1">
    <property type="nucleotide sequence ID" value="XM_008087063.1"/>
</dbReference>
<dbReference type="OrthoDB" id="5342184at2759"/>
<reference evidence="1 2" key="1">
    <citation type="journal article" date="2013" name="BMC Genomics">
        <title>Genomics-driven discovery of the pneumocandin biosynthetic gene cluster in the fungus Glarea lozoyensis.</title>
        <authorList>
            <person name="Chen L."/>
            <person name="Yue Q."/>
            <person name="Zhang X."/>
            <person name="Xiang M."/>
            <person name="Wang C."/>
            <person name="Li S."/>
            <person name="Che Y."/>
            <person name="Ortiz-Lopez F.J."/>
            <person name="Bills G.F."/>
            <person name="Liu X."/>
            <person name="An Z."/>
        </authorList>
    </citation>
    <scope>NUCLEOTIDE SEQUENCE [LARGE SCALE GENOMIC DNA]</scope>
    <source>
        <strain evidence="2">ATCC 20868 / MF5171</strain>
    </source>
</reference>
<accession>S3CQC3</accession>
<keyword evidence="2" id="KW-1185">Reference proteome</keyword>
<dbReference type="PANTHER" id="PTHR35040:SF9">
    <property type="entry name" value="4-LIKE CELL SURFACE PROTEIN, PUTATIVE (AFU_ORTHOLOGUE AFUA_4G14080)-RELATED"/>
    <property type="match status" value="1"/>
</dbReference>
<evidence type="ECO:0000313" key="1">
    <source>
        <dbReference type="EMBL" id="EPE27895.1"/>
    </source>
</evidence>
<dbReference type="PANTHER" id="PTHR35040">
    <property type="match status" value="1"/>
</dbReference>
<dbReference type="STRING" id="1116229.S3CQC3"/>
<gene>
    <name evidence="1" type="ORF">GLAREA_04686</name>
</gene>
<dbReference type="eggNOG" id="ENOG502S3WN">
    <property type="taxonomic scope" value="Eukaryota"/>
</dbReference>
<dbReference type="Pfam" id="PF12138">
    <property type="entry name" value="Spherulin4"/>
    <property type="match status" value="1"/>
</dbReference>
<protein>
    <submittedName>
        <fullName evidence="1">Cell surface spherulin 4 family protein</fullName>
    </submittedName>
</protein>
<name>S3CQC3_GLAL2</name>
<dbReference type="Proteomes" id="UP000016922">
    <property type="component" value="Unassembled WGS sequence"/>
</dbReference>
<proteinExistence type="predicted"/>
<sequence>MFWRKKNPEKPTVLVPLYVYPEHGSWNLLYAIIKGNPQIEFLIIINPNSGPGSEDLPDENYTEGITLLNGYANVTLVGYISTDYFKRDINHVLKDVRTYAGWSKGKGFGDPNSKQKDLGLRGVFLDETPNEWSVDAGRYLERLTGVIKSHGDEPIIIHNPGTIPSPLFTPYATLTVMFEGSYDIYKSANMTTKTSVFAKMSKASREKLAVILHSLPKTMGDKEETQMMKGLNKHFGAVFVTALNVNYYESFGEEFQSWVGGLSSK</sequence>
<dbReference type="InterPro" id="IPR021986">
    <property type="entry name" value="Spherulin4"/>
</dbReference>
<dbReference type="KEGG" id="glz:GLAREA_04686"/>
<dbReference type="OMA" id="IYKSANM"/>
<dbReference type="EMBL" id="KE145369">
    <property type="protein sequence ID" value="EPE27895.1"/>
    <property type="molecule type" value="Genomic_DNA"/>
</dbReference>
<dbReference type="AlphaFoldDB" id="S3CQC3"/>
<organism evidence="1 2">
    <name type="scientific">Glarea lozoyensis (strain ATCC 20868 / MF5171)</name>
    <dbReference type="NCBI Taxonomy" id="1116229"/>
    <lineage>
        <taxon>Eukaryota</taxon>
        <taxon>Fungi</taxon>
        <taxon>Dikarya</taxon>
        <taxon>Ascomycota</taxon>
        <taxon>Pezizomycotina</taxon>
        <taxon>Leotiomycetes</taxon>
        <taxon>Helotiales</taxon>
        <taxon>Helotiaceae</taxon>
        <taxon>Glarea</taxon>
    </lineage>
</organism>